<feature type="non-terminal residue" evidence="1">
    <location>
        <position position="1"/>
    </location>
</feature>
<organism evidence="1">
    <name type="scientific">marine sediment metagenome</name>
    <dbReference type="NCBI Taxonomy" id="412755"/>
    <lineage>
        <taxon>unclassified sequences</taxon>
        <taxon>metagenomes</taxon>
        <taxon>ecological metagenomes</taxon>
    </lineage>
</organism>
<name>X1RLX9_9ZZZZ</name>
<proteinExistence type="predicted"/>
<protein>
    <submittedName>
        <fullName evidence="1">Uncharacterized protein</fullName>
    </submittedName>
</protein>
<dbReference type="AlphaFoldDB" id="X1RLX9"/>
<comment type="caution">
    <text evidence="1">The sequence shown here is derived from an EMBL/GenBank/DDBJ whole genome shotgun (WGS) entry which is preliminary data.</text>
</comment>
<evidence type="ECO:0000313" key="1">
    <source>
        <dbReference type="EMBL" id="GAI56524.1"/>
    </source>
</evidence>
<dbReference type="EMBL" id="BARV01039363">
    <property type="protein sequence ID" value="GAI56524.1"/>
    <property type="molecule type" value="Genomic_DNA"/>
</dbReference>
<reference evidence="1" key="1">
    <citation type="journal article" date="2014" name="Front. Microbiol.">
        <title>High frequency of phylogenetically diverse reductive dehalogenase-homologous genes in deep subseafloor sedimentary metagenomes.</title>
        <authorList>
            <person name="Kawai M."/>
            <person name="Futagami T."/>
            <person name="Toyoda A."/>
            <person name="Takaki Y."/>
            <person name="Nishi S."/>
            <person name="Hori S."/>
            <person name="Arai W."/>
            <person name="Tsubouchi T."/>
            <person name="Morono Y."/>
            <person name="Uchiyama I."/>
            <person name="Ito T."/>
            <person name="Fujiyama A."/>
            <person name="Inagaki F."/>
            <person name="Takami H."/>
        </authorList>
    </citation>
    <scope>NUCLEOTIDE SEQUENCE</scope>
    <source>
        <strain evidence="1">Expedition CK06-06</strain>
    </source>
</reference>
<accession>X1RLX9</accession>
<gene>
    <name evidence="1" type="ORF">S06H3_60357</name>
</gene>
<sequence>ASTLSKIENRRWETPELRKKGKLATGGLKFLKEKIPKADLE</sequence>